<reference evidence="3" key="2">
    <citation type="submission" date="2015-01" db="EMBL/GenBank/DDBJ databases">
        <title>Evolutionary Origins and Diversification of the Mycorrhizal Mutualists.</title>
        <authorList>
            <consortium name="DOE Joint Genome Institute"/>
            <consortium name="Mycorrhizal Genomics Consortium"/>
            <person name="Kohler A."/>
            <person name="Kuo A."/>
            <person name="Nagy L.G."/>
            <person name="Floudas D."/>
            <person name="Copeland A."/>
            <person name="Barry K.W."/>
            <person name="Cichocki N."/>
            <person name="Veneault-Fourrey C."/>
            <person name="LaButti K."/>
            <person name="Lindquist E.A."/>
            <person name="Lipzen A."/>
            <person name="Lundell T."/>
            <person name="Morin E."/>
            <person name="Murat C."/>
            <person name="Riley R."/>
            <person name="Ohm R."/>
            <person name="Sun H."/>
            <person name="Tunlid A."/>
            <person name="Henrissat B."/>
            <person name="Grigoriev I.V."/>
            <person name="Hibbett D.S."/>
            <person name="Martin F."/>
        </authorList>
    </citation>
    <scope>NUCLEOTIDE SEQUENCE [LARGE SCALE GENOMIC DNA]</scope>
    <source>
        <strain evidence="3">Marx 270</strain>
    </source>
</reference>
<dbReference type="HOGENOM" id="CLU_1652878_0_0_1"/>
<name>A0A0C3I6W0_PISTI</name>
<reference evidence="2 3" key="1">
    <citation type="submission" date="2014-04" db="EMBL/GenBank/DDBJ databases">
        <authorList>
            <consortium name="DOE Joint Genome Institute"/>
            <person name="Kuo A."/>
            <person name="Kohler A."/>
            <person name="Costa M.D."/>
            <person name="Nagy L.G."/>
            <person name="Floudas D."/>
            <person name="Copeland A."/>
            <person name="Barry K.W."/>
            <person name="Cichocki N."/>
            <person name="Veneault-Fourrey C."/>
            <person name="LaButti K."/>
            <person name="Lindquist E.A."/>
            <person name="Lipzen A."/>
            <person name="Lundell T."/>
            <person name="Morin E."/>
            <person name="Murat C."/>
            <person name="Sun H."/>
            <person name="Tunlid A."/>
            <person name="Henrissat B."/>
            <person name="Grigoriev I.V."/>
            <person name="Hibbett D.S."/>
            <person name="Martin F."/>
            <person name="Nordberg H.P."/>
            <person name="Cantor M.N."/>
            <person name="Hua S.X."/>
        </authorList>
    </citation>
    <scope>NUCLEOTIDE SEQUENCE [LARGE SCALE GENOMIC DNA]</scope>
    <source>
        <strain evidence="2 3">Marx 270</strain>
    </source>
</reference>
<accession>A0A0C3I6W0</accession>
<dbReference type="InParanoid" id="A0A0C3I6W0"/>
<sequence>MASISSNAFPTQVCRRIVQWTRRSGQAVLCLTCEALQREAEVTIYENIMSGNFQTTFRVFQTVLSRSRLGFYVCSFYIFQDGGSRQRVLTGDFWGAIQPALSKMALYSVSSFTTPPIVMVGYWVVYRTFPSNSRKPDSSFTQILTLSGFWKAKVGSLHEL</sequence>
<protein>
    <submittedName>
        <fullName evidence="2">Uncharacterized protein</fullName>
    </submittedName>
</protein>
<evidence type="ECO:0000313" key="2">
    <source>
        <dbReference type="EMBL" id="KIN92927.1"/>
    </source>
</evidence>
<organism evidence="2 3">
    <name type="scientific">Pisolithus tinctorius Marx 270</name>
    <dbReference type="NCBI Taxonomy" id="870435"/>
    <lineage>
        <taxon>Eukaryota</taxon>
        <taxon>Fungi</taxon>
        <taxon>Dikarya</taxon>
        <taxon>Basidiomycota</taxon>
        <taxon>Agaricomycotina</taxon>
        <taxon>Agaricomycetes</taxon>
        <taxon>Agaricomycetidae</taxon>
        <taxon>Boletales</taxon>
        <taxon>Sclerodermatineae</taxon>
        <taxon>Pisolithaceae</taxon>
        <taxon>Pisolithus</taxon>
    </lineage>
</organism>
<feature type="transmembrane region" description="Helical" evidence="1">
    <location>
        <begin position="104"/>
        <end position="125"/>
    </location>
</feature>
<proteinExistence type="predicted"/>
<dbReference type="OrthoDB" id="3250756at2759"/>
<gene>
    <name evidence="2" type="ORF">M404DRAFT_637022</name>
</gene>
<dbReference type="AlphaFoldDB" id="A0A0C3I6W0"/>
<dbReference type="EMBL" id="KN832297">
    <property type="protein sequence ID" value="KIN92927.1"/>
    <property type="molecule type" value="Genomic_DNA"/>
</dbReference>
<evidence type="ECO:0000313" key="3">
    <source>
        <dbReference type="Proteomes" id="UP000054217"/>
    </source>
</evidence>
<keyword evidence="1" id="KW-1133">Transmembrane helix</keyword>
<evidence type="ECO:0000256" key="1">
    <source>
        <dbReference type="SAM" id="Phobius"/>
    </source>
</evidence>
<keyword evidence="1" id="KW-0472">Membrane</keyword>
<keyword evidence="1" id="KW-0812">Transmembrane</keyword>
<dbReference type="Proteomes" id="UP000054217">
    <property type="component" value="Unassembled WGS sequence"/>
</dbReference>
<keyword evidence="3" id="KW-1185">Reference proteome</keyword>